<feature type="compositionally biased region" description="Basic residues" evidence="1">
    <location>
        <begin position="53"/>
        <end position="69"/>
    </location>
</feature>
<dbReference type="AlphaFoldDB" id="A0A8H4RML7"/>
<gene>
    <name evidence="2" type="ORF">G7Y89_g6636</name>
</gene>
<organism evidence="2 3">
    <name type="scientific">Cudoniella acicularis</name>
    <dbReference type="NCBI Taxonomy" id="354080"/>
    <lineage>
        <taxon>Eukaryota</taxon>
        <taxon>Fungi</taxon>
        <taxon>Dikarya</taxon>
        <taxon>Ascomycota</taxon>
        <taxon>Pezizomycotina</taxon>
        <taxon>Leotiomycetes</taxon>
        <taxon>Helotiales</taxon>
        <taxon>Tricladiaceae</taxon>
        <taxon>Cudoniella</taxon>
    </lineage>
</organism>
<dbReference type="Proteomes" id="UP000566819">
    <property type="component" value="Unassembled WGS sequence"/>
</dbReference>
<feature type="compositionally biased region" description="Low complexity" evidence="1">
    <location>
        <begin position="35"/>
        <end position="44"/>
    </location>
</feature>
<keyword evidence="3" id="KW-1185">Reference proteome</keyword>
<feature type="region of interest" description="Disordered" evidence="1">
    <location>
        <begin position="35"/>
        <end position="99"/>
    </location>
</feature>
<name>A0A8H4RML7_9HELO</name>
<sequence length="128" mass="13789">MNLDRYPSAQVSVPVVLEEGKAKMVAGVVGMQISSSGGQASASQVPVGPNPKAGKKPFWKRISKFSGKHGNKDLLKTPSQDPSTAGEKKQNKLGPAQDTLQPVSGWWLFRVKEGVDSDDTVERLSRSR</sequence>
<reference evidence="2 3" key="1">
    <citation type="submission" date="2020-03" db="EMBL/GenBank/DDBJ databases">
        <title>Draft Genome Sequence of Cudoniella acicularis.</title>
        <authorList>
            <person name="Buettner E."/>
            <person name="Kellner H."/>
        </authorList>
    </citation>
    <scope>NUCLEOTIDE SEQUENCE [LARGE SCALE GENOMIC DNA]</scope>
    <source>
        <strain evidence="2 3">DSM 108380</strain>
    </source>
</reference>
<evidence type="ECO:0000313" key="2">
    <source>
        <dbReference type="EMBL" id="KAF4631494.1"/>
    </source>
</evidence>
<evidence type="ECO:0000256" key="1">
    <source>
        <dbReference type="SAM" id="MobiDB-lite"/>
    </source>
</evidence>
<proteinExistence type="predicted"/>
<comment type="caution">
    <text evidence="2">The sequence shown here is derived from an EMBL/GenBank/DDBJ whole genome shotgun (WGS) entry which is preliminary data.</text>
</comment>
<protein>
    <submittedName>
        <fullName evidence="2">Uncharacterized protein</fullName>
    </submittedName>
</protein>
<dbReference type="EMBL" id="JAAMPI010000438">
    <property type="protein sequence ID" value="KAF4631494.1"/>
    <property type="molecule type" value="Genomic_DNA"/>
</dbReference>
<accession>A0A8H4RML7</accession>
<evidence type="ECO:0000313" key="3">
    <source>
        <dbReference type="Proteomes" id="UP000566819"/>
    </source>
</evidence>